<accession>A0A7J5B7V8</accession>
<feature type="region of interest" description="Disordered" evidence="1">
    <location>
        <begin position="1"/>
        <end position="62"/>
    </location>
</feature>
<reference evidence="3 4" key="1">
    <citation type="submission" date="2019-09" db="EMBL/GenBank/DDBJ databases">
        <title>Phylogeny of genus Pseudoclavibacter and closely related genus.</title>
        <authorList>
            <person name="Li Y."/>
        </authorList>
    </citation>
    <scope>NUCLEOTIDE SEQUENCE [LARGE SCALE GENOMIC DNA]</scope>
    <source>
        <strain evidence="3 4">KCTC 13959</strain>
    </source>
</reference>
<dbReference type="OrthoDB" id="9915058at2"/>
<keyword evidence="2" id="KW-0472">Membrane</keyword>
<comment type="caution">
    <text evidence="3">The sequence shown here is derived from an EMBL/GenBank/DDBJ whole genome shotgun (WGS) entry which is preliminary data.</text>
</comment>
<feature type="transmembrane region" description="Helical" evidence="2">
    <location>
        <begin position="70"/>
        <end position="95"/>
    </location>
</feature>
<feature type="region of interest" description="Disordered" evidence="1">
    <location>
        <begin position="191"/>
        <end position="226"/>
    </location>
</feature>
<dbReference type="EMBL" id="WBKB01000010">
    <property type="protein sequence ID" value="KAB1641214.1"/>
    <property type="molecule type" value="Genomic_DNA"/>
</dbReference>
<feature type="compositionally biased region" description="Polar residues" evidence="1">
    <location>
        <begin position="26"/>
        <end position="57"/>
    </location>
</feature>
<evidence type="ECO:0000256" key="1">
    <source>
        <dbReference type="SAM" id="MobiDB-lite"/>
    </source>
</evidence>
<dbReference type="AlphaFoldDB" id="A0A7J5B7V8"/>
<dbReference type="Proteomes" id="UP000433493">
    <property type="component" value="Unassembled WGS sequence"/>
</dbReference>
<keyword evidence="2" id="KW-1133">Transmembrane helix</keyword>
<keyword evidence="2" id="KW-0812">Transmembrane</keyword>
<evidence type="ECO:0000313" key="4">
    <source>
        <dbReference type="Proteomes" id="UP000433493"/>
    </source>
</evidence>
<proteinExistence type="predicted"/>
<keyword evidence="4" id="KW-1185">Reference proteome</keyword>
<gene>
    <name evidence="3" type="ORF">F8O05_13385</name>
</gene>
<name>A0A7J5B7V8_9MICO</name>
<evidence type="ECO:0000256" key="2">
    <source>
        <dbReference type="SAM" id="Phobius"/>
    </source>
</evidence>
<sequence>MADFDDTSSDPLLPPGRHEHGAARHTGSTPTYPDETLTSGTRETSAPQQQGTPQLHESAQRHGSGRRRRLLWIALPVAIVVAAVVLLTPTISNWISVSVDDEDRQIDLGGDAPIQVTVPAGWVLEQRPFASETVMHSPDGVVAMCFSTTEDEVASLSDRLTEEQGWTDATFSVEQAPSGASIYHAIRLPSADNITDESTGDSSGTSDTDDAAETDIDEHPCGNHPVSMLAVVDPGSDAENAGELVAVRVGAEGDISPYLGEIADILAGVTLA</sequence>
<feature type="compositionally biased region" description="Acidic residues" evidence="1">
    <location>
        <begin position="207"/>
        <end position="216"/>
    </location>
</feature>
<evidence type="ECO:0000313" key="3">
    <source>
        <dbReference type="EMBL" id="KAB1641214.1"/>
    </source>
</evidence>
<protein>
    <submittedName>
        <fullName evidence="3">Uncharacterized protein</fullName>
    </submittedName>
</protein>
<organism evidence="3 4">
    <name type="scientific">Gulosibacter chungangensis</name>
    <dbReference type="NCBI Taxonomy" id="979746"/>
    <lineage>
        <taxon>Bacteria</taxon>
        <taxon>Bacillati</taxon>
        <taxon>Actinomycetota</taxon>
        <taxon>Actinomycetes</taxon>
        <taxon>Micrococcales</taxon>
        <taxon>Microbacteriaceae</taxon>
        <taxon>Gulosibacter</taxon>
    </lineage>
</organism>
<dbReference type="RefSeq" id="WP_158053251.1">
    <property type="nucleotide sequence ID" value="NZ_WBKB01000010.1"/>
</dbReference>